<protein>
    <submittedName>
        <fullName evidence="5">Hypp252 protein</fullName>
    </submittedName>
</protein>
<dbReference type="InterPro" id="IPR002921">
    <property type="entry name" value="Fungal_lipase-type"/>
</dbReference>
<dbReference type="OrthoDB" id="10015228at2759"/>
<organism evidence="5 6">
    <name type="scientific">Branchiostoma lanceolatum</name>
    <name type="common">Common lancelet</name>
    <name type="synonym">Amphioxus lanceolatum</name>
    <dbReference type="NCBI Taxonomy" id="7740"/>
    <lineage>
        <taxon>Eukaryota</taxon>
        <taxon>Metazoa</taxon>
        <taxon>Chordata</taxon>
        <taxon>Cephalochordata</taxon>
        <taxon>Leptocardii</taxon>
        <taxon>Amphioxiformes</taxon>
        <taxon>Branchiostomatidae</taxon>
        <taxon>Branchiostoma</taxon>
    </lineage>
</organism>
<dbReference type="InterPro" id="IPR027417">
    <property type="entry name" value="P-loop_NTPase"/>
</dbReference>
<dbReference type="GO" id="GO:0005525">
    <property type="term" value="F:GTP binding"/>
    <property type="evidence" value="ECO:0007669"/>
    <property type="project" value="InterPro"/>
</dbReference>
<dbReference type="Pfam" id="PF01764">
    <property type="entry name" value="Lipase_3"/>
    <property type="match status" value="1"/>
</dbReference>
<evidence type="ECO:0000313" key="5">
    <source>
        <dbReference type="EMBL" id="CAH1229837.1"/>
    </source>
</evidence>
<feature type="transmembrane region" description="Helical" evidence="2">
    <location>
        <begin position="691"/>
        <end position="716"/>
    </location>
</feature>
<keyword evidence="2" id="KW-0472">Membrane</keyword>
<feature type="transmembrane region" description="Helical" evidence="2">
    <location>
        <begin position="728"/>
        <end position="749"/>
    </location>
</feature>
<feature type="region of interest" description="Disordered" evidence="1">
    <location>
        <begin position="1050"/>
        <end position="1280"/>
    </location>
</feature>
<dbReference type="EMBL" id="OV696686">
    <property type="protein sequence ID" value="CAH1229837.1"/>
    <property type="molecule type" value="Genomic_DNA"/>
</dbReference>
<accession>A0A8J9W2X1</accession>
<feature type="compositionally biased region" description="Polar residues" evidence="1">
    <location>
        <begin position="1065"/>
        <end position="1075"/>
    </location>
</feature>
<evidence type="ECO:0000256" key="1">
    <source>
        <dbReference type="SAM" id="MobiDB-lite"/>
    </source>
</evidence>
<name>A0A8J9W2X1_BRALA</name>
<dbReference type="CDD" id="cd00519">
    <property type="entry name" value="Lipase_3"/>
    <property type="match status" value="1"/>
</dbReference>
<keyword evidence="6" id="KW-1185">Reference proteome</keyword>
<dbReference type="CDD" id="cd00882">
    <property type="entry name" value="Ras_like_GTPase"/>
    <property type="match status" value="1"/>
</dbReference>
<dbReference type="SUPFAM" id="SSF52540">
    <property type="entry name" value="P-loop containing nucleoside triphosphate hydrolases"/>
    <property type="match status" value="1"/>
</dbReference>
<keyword evidence="2" id="KW-0812">Transmembrane</keyword>
<dbReference type="InterPro" id="IPR029058">
    <property type="entry name" value="AB_hydrolase_fold"/>
</dbReference>
<dbReference type="Gene3D" id="3.40.50.300">
    <property type="entry name" value="P-loop containing nucleotide triphosphate hydrolases"/>
    <property type="match status" value="1"/>
</dbReference>
<keyword evidence="2" id="KW-1133">Transmembrane helix</keyword>
<dbReference type="AlphaFoldDB" id="A0A8J9W2X1"/>
<evidence type="ECO:0000256" key="2">
    <source>
        <dbReference type="SAM" id="Phobius"/>
    </source>
</evidence>
<dbReference type="Proteomes" id="UP000838412">
    <property type="component" value="Chromosome 1"/>
</dbReference>
<proteinExistence type="predicted"/>
<dbReference type="Gene3D" id="3.40.50.1820">
    <property type="entry name" value="alpha/beta hydrolase"/>
    <property type="match status" value="1"/>
</dbReference>
<dbReference type="PANTHER" id="PTHR14143">
    <property type="entry name" value="INTERFERON-INDUCIBLE GTPASE FAMILY MEMBER"/>
    <property type="match status" value="1"/>
</dbReference>
<dbReference type="SUPFAM" id="SSF53474">
    <property type="entry name" value="alpha/beta-Hydrolases"/>
    <property type="match status" value="1"/>
</dbReference>
<feature type="compositionally biased region" description="Polar residues" evidence="1">
    <location>
        <begin position="1243"/>
        <end position="1258"/>
    </location>
</feature>
<evidence type="ECO:0000259" key="4">
    <source>
        <dbReference type="Pfam" id="PF01926"/>
    </source>
</evidence>
<gene>
    <name evidence="5" type="primary">Hypp252</name>
    <name evidence="5" type="ORF">BLAG_LOCUS906</name>
</gene>
<evidence type="ECO:0000313" key="6">
    <source>
        <dbReference type="Proteomes" id="UP000838412"/>
    </source>
</evidence>
<feature type="domain" description="G" evidence="4">
    <location>
        <begin position="864"/>
        <end position="920"/>
    </location>
</feature>
<sequence length="1280" mass="139840">MTEKATFVHAESGTRRVLQLKHATPSKLVVVFGLTDAPQLLTRTDTQDVVFAEGSAEDPYSDLEQGAEYEFSAVKSGTTSEGVPTSKPKNLRLADIQRALVCCQAVYEKTPEAVQDYLKKDMESHNFVTASVSCHGRVSYMVAETDNNEVFIAFRGTSSFQDVMDDCSIWRQLASGGPDGRQTAMGGRCHAGFRKLASTIPVDPFLKKYHAHRIVLCGHSLGGAVSHIVALNMLVELKRRGLPIDKIQSIAFGAPFFGDEGLRSYVEKQNLSDCLLTVVNQKDPVPRILRLAEAVQTAVTTTSAKVKKFVKEVKPLLTPVLKIVSSSGVGGPVVMAAAATVGTVLDQLPAAMDELDELIRQHDVTLQELNSIYRPVGWYMFITCREAPGSFRTTWEVGYMREEGQINRFISDTGQLTREKIHEHKAVCYATAFYNVTTRKEYDTVLTQPVVCNVVDSLAPEIWISRNVSMETAFPPRTNKVSLVSIASQKGDKDSGKLLVTIDGENLDFFVPLESPFTGVPYDKKKRVSVNFQSSRQVVLECYLTDGAFDPFPTITVRTHFQEIQHQTTKDEVKEVKGCTLGQLAVGRLKPELLIKSTQRCLATVMMMPESNRRKEFAKNAMISYLDKLDKSRRAVRNGKKTPELIDMVADALTGGLEELQDRRLLPVVGEIVAEVGDHLKMTYPMRLKDWVLGTLLGLTAVAGVAVTGGAGAAYIGTMAISLTGGEAIAGAAAGVIAAGAGIVGNIKLQKYFTDVERNYKGVLKTLIEELPSVQDVNEENSIRDKALDDDVYSLESALMTKYEMLGCLDKDFDYIAKSHPFESTWGKKLGTATKESQQEAVRRCQMTCDLFRIRQLLMKTCFVGLIGPQDAGKTTLIKTLWGLEEVKDIGFQEHTKTAVLYKARGTERMVIVDFPGTTTVDTQVAKLVNHCGGLASFFILVMPFTGDPSKINIDQLNKVKNFGCSFMICINQCGRFPDAFKTKENTDKFRADFSEVLDVTPSDIFFTDFVACTPEMRAVGLVGVDDVRLWIKDWLVKYDVFEKDEPELSRAVNEETAVEGDATSELSSAVNEQTAVGGDATSELSSAVNEETAVEGDVTSELSRAVNEETAVEGDATSELELSRAVNEETAVEGDVTSELSRAVNEETAVEGDATSELELSRAVNEETAVEGDATSEPELSRAVNEETAVEGDVTSELSRAVNEETAVESNATSELEMSRAVNEETAVEGDATSEPEMSRAVNEQTAVDSNATSQPELSRAVNEETAMEGNATSPKSAG</sequence>
<reference evidence="5" key="1">
    <citation type="submission" date="2022-01" db="EMBL/GenBank/DDBJ databases">
        <authorList>
            <person name="Braso-Vives M."/>
        </authorList>
    </citation>
    <scope>NUCLEOTIDE SEQUENCE</scope>
</reference>
<dbReference type="GO" id="GO:0006629">
    <property type="term" value="P:lipid metabolic process"/>
    <property type="evidence" value="ECO:0007669"/>
    <property type="project" value="InterPro"/>
</dbReference>
<dbReference type="PANTHER" id="PTHR14143:SF1">
    <property type="entry name" value="IRG-TYPE G DOMAIN-CONTAINING PROTEIN"/>
    <property type="match status" value="1"/>
</dbReference>
<dbReference type="Pfam" id="PF01926">
    <property type="entry name" value="MMR_HSR1"/>
    <property type="match status" value="1"/>
</dbReference>
<feature type="domain" description="Fungal lipase-type" evidence="3">
    <location>
        <begin position="151"/>
        <end position="288"/>
    </location>
</feature>
<evidence type="ECO:0000259" key="3">
    <source>
        <dbReference type="Pfam" id="PF01764"/>
    </source>
</evidence>
<dbReference type="InterPro" id="IPR006073">
    <property type="entry name" value="GTP-bd"/>
</dbReference>